<evidence type="ECO:0000313" key="2">
    <source>
        <dbReference type="Proteomes" id="UP000272025"/>
    </source>
</evidence>
<accession>A0A3N2PKU0</accession>
<keyword evidence="2" id="KW-1185">Reference proteome</keyword>
<dbReference type="GeneID" id="39584167"/>
<gene>
    <name evidence="1" type="ORF">SODALDRAFT_78487</name>
</gene>
<dbReference type="RefSeq" id="XP_028462954.1">
    <property type="nucleotide sequence ID" value="XM_028615690.1"/>
</dbReference>
<proteinExistence type="predicted"/>
<evidence type="ECO:0000313" key="1">
    <source>
        <dbReference type="EMBL" id="ROT35148.1"/>
    </source>
</evidence>
<organism evidence="1 2">
    <name type="scientific">Sodiomyces alkalinus (strain CBS 110278 / VKM F-3762 / F11)</name>
    <name type="common">Alkaliphilic filamentous fungus</name>
    <dbReference type="NCBI Taxonomy" id="1314773"/>
    <lineage>
        <taxon>Eukaryota</taxon>
        <taxon>Fungi</taxon>
        <taxon>Dikarya</taxon>
        <taxon>Ascomycota</taxon>
        <taxon>Pezizomycotina</taxon>
        <taxon>Sordariomycetes</taxon>
        <taxon>Hypocreomycetidae</taxon>
        <taxon>Glomerellales</taxon>
        <taxon>Plectosphaerellaceae</taxon>
        <taxon>Sodiomyces</taxon>
    </lineage>
</organism>
<dbReference type="Proteomes" id="UP000272025">
    <property type="component" value="Unassembled WGS sequence"/>
</dbReference>
<name>A0A3N2PKU0_SODAK</name>
<reference evidence="1 2" key="1">
    <citation type="journal article" date="2018" name="Mol. Ecol.">
        <title>The obligate alkalophilic soda-lake fungus Sodiomyces alkalinus has shifted to a protein diet.</title>
        <authorList>
            <person name="Grum-Grzhimaylo A.A."/>
            <person name="Falkoski D.L."/>
            <person name="van den Heuvel J."/>
            <person name="Valero-Jimenez C.A."/>
            <person name="Min B."/>
            <person name="Choi I.G."/>
            <person name="Lipzen A."/>
            <person name="Daum C.G."/>
            <person name="Aanen D.K."/>
            <person name="Tsang A."/>
            <person name="Henrissat B."/>
            <person name="Bilanenko E.N."/>
            <person name="de Vries R.P."/>
            <person name="van Kan J.A.L."/>
            <person name="Grigoriev I.V."/>
            <person name="Debets A.J.M."/>
        </authorList>
    </citation>
    <scope>NUCLEOTIDE SEQUENCE [LARGE SCALE GENOMIC DNA]</scope>
    <source>
        <strain evidence="1 2">F11</strain>
    </source>
</reference>
<dbReference type="EMBL" id="ML119062">
    <property type="protein sequence ID" value="ROT35148.1"/>
    <property type="molecule type" value="Genomic_DNA"/>
</dbReference>
<sequence>MTLETAPLLVAHFVVCFPRGQDLAARGLPPTPTTVLILPLLQPLPDKLDTKALCLPDGLRRQVRGSWSSVIVSDYVHVDSRPPYREF</sequence>
<dbReference type="AlphaFoldDB" id="A0A3N2PKU0"/>
<protein>
    <submittedName>
        <fullName evidence="1">Uncharacterized protein</fullName>
    </submittedName>
</protein>